<evidence type="ECO:0000313" key="1">
    <source>
        <dbReference type="EMBL" id="ARQ95166.1"/>
    </source>
</evidence>
<proteinExistence type="predicted"/>
<dbReference type="Proteomes" id="UP000222741">
    <property type="component" value="Segment"/>
</dbReference>
<name>A0A1X9SGH5_9CAUD</name>
<sequence length="156" mass="18609">MAIKSHGMSGTRLYTIWKNMKQRCYNPKRDFYYLYGAKGIKVWEEWHDFVPFMEWSMSNGYEEHLVIDRIDSDGDYTPDNCHWVTESYNSIKAVEKRIGTDVKGNVAVEYNGETKTLKEWAEEYSITYKVLYNRVRHGWEFSKALSKPIVTRNRRK</sequence>
<evidence type="ECO:0000313" key="2">
    <source>
        <dbReference type="Proteomes" id="UP000222741"/>
    </source>
</evidence>
<gene>
    <name evidence="1" type="ORF">FLAPJACK_255</name>
</gene>
<accession>A0A1X9SGH5</accession>
<dbReference type="Gene3D" id="3.30.40.220">
    <property type="match status" value="1"/>
</dbReference>
<organism evidence="1 2">
    <name type="scientific">Bacillus phage Flapjack</name>
    <dbReference type="NCBI Taxonomy" id="1983465"/>
    <lineage>
        <taxon>Viruses</taxon>
        <taxon>Duplodnaviria</taxon>
        <taxon>Heunggongvirae</taxon>
        <taxon>Uroviricota</taxon>
        <taxon>Caudoviricetes</taxon>
        <taxon>Herelleviridae</taxon>
        <taxon>Bastillevirinae</taxon>
        <taxon>Bequatrovirus</taxon>
        <taxon>Bequatrovirus spock</taxon>
    </lineage>
</organism>
<reference evidence="2" key="1">
    <citation type="submission" date="2017-04" db="EMBL/GenBank/DDBJ databases">
        <authorList>
            <person name="Abille Z."/>
            <person name="Afsharjavan R."/>
            <person name="Alms C.E."/>
            <person name="Anil A."/>
            <person name="Azuma E.A."/>
            <person name="Boateng D."/>
            <person name="Bowden K.V."/>
            <person name="Bui Q."/>
            <person name="Callaghan K.D."/>
            <person name="Canova P.N."/>
            <person name="Carter A.-G.V."/>
            <person name="Carty B."/>
            <person name="Choudhary A."/>
            <person name="Chugh K."/>
            <person name="Clark C.B."/>
            <person name="Clark J."/>
            <person name="Cortez R."/>
            <person name="Dalwadi R.M."/>
            <person name="Daou G."/>
            <person name="Das M."/>
            <person name="Dasari S."/>
            <person name="Davis E.H."/>
            <person name="Defreitas N."/>
            <person name="Demirji J."/>
            <person name="Endres C."/>
            <person name="Fakhar S."/>
            <person name="Feeley N."/>
            <person name="Flores D.C."/>
            <person name="Fowler A.R."/>
            <person name="George T."/>
            <person name="Greis H.L."/>
            <person name="Groleau D.L."/>
            <person name="Gulati J.K."/>
            <person name="Guzman W."/>
            <person name="Hallworth A.N."/>
            <person name="Hariri A."/>
            <person name="Haya V.N."/>
            <person name="Hoffman A.K."/>
            <person name="Horne B."/>
            <person name="Howard T."/>
            <person name="Iglesia A.J."/>
            <person name="Ijezie O.D."/>
            <person name="Incognito N.A."/>
            <person name="Inen J.A."/>
            <person name="Jaiswal A."/>
            <person name="Jezek R.A."/>
            <person name="Kawa A.C."/>
            <person name="Khan F."/>
            <person name="Khin A.C."/>
            <person name="Knapo J."/>
            <person name="Kong A.S."/>
            <person name="Le B.Q."/>
            <person name="Le Q.M."/>
            <person name="Le T.-H.M."/>
            <person name="Lee M."/>
            <person name="Lockwood J.L."/>
            <person name="Loto-Rojas G.S."/>
            <person name="Mantzavinos A."/>
            <person name="Martinez D.R."/>
            <person name="Meadows A.R."/>
            <person name="Mehr S."/>
            <person name="Mellon M.N."/>
            <person name="Memon S."/>
            <person name="Miller B."/>
            <person name="Min S."/>
            <person name="Mitchell L.M."/>
            <person name="Mohamed I.R."/>
            <person name="Mohammed F.O."/>
            <person name="More S."/>
            <person name="Muntaha S."/>
            <person name="Nadeem I."/>
            <person name="Ndjeumen-Njinguet A.S."/>
            <person name="Ng P."/>
            <person name="Ngu V.E."/>
            <person name="Nguyen B.N."/>
            <person name="OHern C.T."/>
            <person name="Oboh U.S."/>
            <person name="Pagano C.W."/>
            <person name="Panakal P.R."/>
            <person name="Park D.A."/>
            <person name="Parsana D."/>
            <person name="Patel P."/>
            <person name="Patel V.S."/>
            <person name="Patwardhan V.M."/>
            <person name="Pawar S.D."/>
            <person name="Payne V.R."/>
            <person name="Petricel I.M."/>
            <person name="Phillips C."/>
            <person name="Puglisi K.M."/>
            <person name="Ramaprasad G."/>
            <person name="Raza A.S."/>
            <person name="Rivera-Oven A.G."/>
            <person name="Robins E."/>
            <person name="Roeun D.C."/>
            <person name="Rostovtseva N."/>
            <person name="Sadat M."/>
            <person name="Seas A."/>
            <person name="So E.J."/>
            <person name="Sogbesan C."/>
            <person name="Strumsky L.A."/>
            <person name="Sun J.L."/>
            <person name="Sutherland H.J."/>
            <person name="Tchakounte I."/>
            <person name="Tewell J.R."/>
            <person name="Thapa D.J."/>
            <person name="Tkach Y."/>
            <person name="Tran C.D."/>
            <person name="Tran V."/>
            <person name="Vithayathil T."/>
            <person name="Vivekanandan A."/>
            <person name="Wang S.R."/>
            <person name="White E."/>
            <person name="Yang A.L."/>
            <person name="Ye D.T."/>
            <person name="Yirenkyi M."/>
            <person name="Zarb J.S."/>
            <person name="Zhang S."/>
            <person name="Zhou M.T."/>
            <person name="Cao A."/>
            <person name="Nguyen K.M."/>
            <person name="Patel K."/>
            <person name="Patel P."/>
            <person name="Pennington E."/>
            <person name="Sendze O."/>
            <person name="Zahangir S."/>
            <person name="Correa-Mendez M."/>
            <person name="Fabian M.F."/>
            <person name="Liu S."/>
            <person name="Jethmalani Y."/>
            <person name="Nunn R."/>
            <person name="Prakash A."/>
            <person name="Louise T."/>
            <person name="Russell D.A."/>
            <person name="Hatfull G.F."/>
            <person name="Erill I."/>
            <person name="Caruso S.M."/>
        </authorList>
    </citation>
    <scope>NUCLEOTIDE SEQUENCE [LARGE SCALE GENOMIC DNA]</scope>
</reference>
<dbReference type="EMBL" id="KY888882">
    <property type="protein sequence ID" value="ARQ95166.1"/>
    <property type="molecule type" value="Genomic_DNA"/>
</dbReference>
<protein>
    <submittedName>
        <fullName evidence="1">Uncharacterized protein</fullName>
    </submittedName>
</protein>